<keyword evidence="2" id="KW-1185">Reference proteome</keyword>
<dbReference type="NCBIfam" id="TIGR00278">
    <property type="entry name" value="membrane protein insertion efficiency factor YidD"/>
    <property type="match status" value="1"/>
</dbReference>
<dbReference type="InterPro" id="IPR002696">
    <property type="entry name" value="Membr_insert_effic_factor_YidD"/>
</dbReference>
<sequence length="146" mass="16441">MLLAGWRRWRERRRHKKRHHHGRRANALDGCNCDGCDSCDGCDGCDCNFNLFSLGTLLLLVPFLRATPDLRPRTTAAGHGGVVLIRGYQRLLSKHLPTRCRYTPSCSEYGAQAVRRYGLLNGSRLIATRIKRCTRGVPLGTPDPLR</sequence>
<dbReference type="EMBL" id="BAAAGX010000029">
    <property type="protein sequence ID" value="GAA0270410.1"/>
    <property type="molecule type" value="Genomic_DNA"/>
</dbReference>
<reference evidence="1 2" key="1">
    <citation type="journal article" date="2019" name="Int. J. Syst. Evol. Microbiol.">
        <title>The Global Catalogue of Microorganisms (GCM) 10K type strain sequencing project: providing services to taxonomists for standard genome sequencing and annotation.</title>
        <authorList>
            <consortium name="The Broad Institute Genomics Platform"/>
            <consortium name="The Broad Institute Genome Sequencing Center for Infectious Disease"/>
            <person name="Wu L."/>
            <person name="Ma J."/>
        </authorList>
    </citation>
    <scope>NUCLEOTIDE SEQUENCE [LARGE SCALE GENOMIC DNA]</scope>
    <source>
        <strain evidence="1 2">JCM 10425</strain>
    </source>
</reference>
<dbReference type="PANTHER" id="PTHR33383">
    <property type="entry name" value="MEMBRANE PROTEIN INSERTION EFFICIENCY FACTOR-RELATED"/>
    <property type="match status" value="1"/>
</dbReference>
<organism evidence="1 2">
    <name type="scientific">Cryptosporangium japonicum</name>
    <dbReference type="NCBI Taxonomy" id="80872"/>
    <lineage>
        <taxon>Bacteria</taxon>
        <taxon>Bacillati</taxon>
        <taxon>Actinomycetota</taxon>
        <taxon>Actinomycetes</taxon>
        <taxon>Cryptosporangiales</taxon>
        <taxon>Cryptosporangiaceae</taxon>
        <taxon>Cryptosporangium</taxon>
    </lineage>
</organism>
<dbReference type="Proteomes" id="UP001500967">
    <property type="component" value="Unassembled WGS sequence"/>
</dbReference>
<proteinExistence type="predicted"/>
<evidence type="ECO:0000313" key="2">
    <source>
        <dbReference type="Proteomes" id="UP001500967"/>
    </source>
</evidence>
<dbReference type="Pfam" id="PF01809">
    <property type="entry name" value="YidD"/>
    <property type="match status" value="1"/>
</dbReference>
<protein>
    <recommendedName>
        <fullName evidence="3">Membrane protein insertion efficiency factor</fullName>
    </recommendedName>
</protein>
<dbReference type="SMART" id="SM01234">
    <property type="entry name" value="Haemolytic"/>
    <property type="match status" value="1"/>
</dbReference>
<accession>A0ABN0V1K2</accession>
<evidence type="ECO:0008006" key="3">
    <source>
        <dbReference type="Google" id="ProtNLM"/>
    </source>
</evidence>
<comment type="caution">
    <text evidence="1">The sequence shown here is derived from an EMBL/GenBank/DDBJ whole genome shotgun (WGS) entry which is preliminary data.</text>
</comment>
<dbReference type="PANTHER" id="PTHR33383:SF1">
    <property type="entry name" value="MEMBRANE PROTEIN INSERTION EFFICIENCY FACTOR-RELATED"/>
    <property type="match status" value="1"/>
</dbReference>
<gene>
    <name evidence="1" type="ORF">GCM10009539_67030</name>
</gene>
<name>A0ABN0V1K2_9ACTN</name>
<evidence type="ECO:0000313" key="1">
    <source>
        <dbReference type="EMBL" id="GAA0270410.1"/>
    </source>
</evidence>